<dbReference type="Gene3D" id="2.40.10.10">
    <property type="entry name" value="Trypsin-like serine proteases"/>
    <property type="match status" value="1"/>
</dbReference>
<organism evidence="6 7">
    <name type="scientific">Orchesella dallaii</name>
    <dbReference type="NCBI Taxonomy" id="48710"/>
    <lineage>
        <taxon>Eukaryota</taxon>
        <taxon>Metazoa</taxon>
        <taxon>Ecdysozoa</taxon>
        <taxon>Arthropoda</taxon>
        <taxon>Hexapoda</taxon>
        <taxon>Collembola</taxon>
        <taxon>Entomobryomorpha</taxon>
        <taxon>Entomobryoidea</taxon>
        <taxon>Orchesellidae</taxon>
        <taxon>Orchesellinae</taxon>
        <taxon>Orchesella</taxon>
    </lineage>
</organism>
<feature type="signal peptide" evidence="3">
    <location>
        <begin position="1"/>
        <end position="19"/>
    </location>
</feature>
<dbReference type="SMART" id="SM00020">
    <property type="entry name" value="Tryp_SPc"/>
    <property type="match status" value="1"/>
</dbReference>
<evidence type="ECO:0000259" key="5">
    <source>
        <dbReference type="PROSITE" id="PS50240"/>
    </source>
</evidence>
<dbReference type="PRINTS" id="PR00722">
    <property type="entry name" value="CHYMOTRYPSIN"/>
</dbReference>
<feature type="domain" description="Peptidase S1" evidence="5">
    <location>
        <begin position="216"/>
        <end position="480"/>
    </location>
</feature>
<accession>A0ABP1RW05</accession>
<feature type="domain" description="CUB" evidence="4">
    <location>
        <begin position="65"/>
        <end position="182"/>
    </location>
</feature>
<name>A0ABP1RW05_9HEXA</name>
<dbReference type="InterPro" id="IPR035914">
    <property type="entry name" value="Sperma_CUB_dom_sf"/>
</dbReference>
<dbReference type="PANTHER" id="PTHR24252:SF7">
    <property type="entry name" value="HYALIN"/>
    <property type="match status" value="1"/>
</dbReference>
<evidence type="ECO:0000256" key="2">
    <source>
        <dbReference type="PROSITE-ProRule" id="PRU00059"/>
    </source>
</evidence>
<proteinExistence type="predicted"/>
<gene>
    <name evidence="6" type="ORF">ODALV1_LOCUS26795</name>
</gene>
<sequence>MGFKMHCVMLLLAATLINSAKLPSLDSFESNVEVDNDGSTVKKREMPTAEVDENGRYVGLFDDECSESHLITPIKKEAELHPDKAVLKESGKACNWNIIGTENCIPTLECDKFSLEPGSGGEDPCPDEYLQVTDGHKGFEKFCGKDGPKSITTGKKLRDLYVTLKTSEHAKIKKRELKCHVICHPGEAKGKPLAENSEPEFDDSCTCGRKPNSDRIVGGEEAKKGEFPWMAALVTAGTRKPFCGGTVINNRFIVTAAHVRPYKNAAKNMEVLLNAHNLDMTSVTVAKGENLDGNALPPAELKAADDKENSVRFSVNRYFIHPLYVRQTNDFDVALIKLDRPVDFKTLKVVSPPCLPGLGGYLESKEGASALVAGWGLNSADANNTMSKLQKLDVKVFTNAECKTMYDSRFSRRMLCAGYKEAGKDSCKGDSGGPLISEKSKQLWELIGVVSWGEGCAASNSPGVYINTREVIQWIEYVSNMEEAAWCSG</sequence>
<keyword evidence="1" id="KW-1015">Disulfide bond</keyword>
<evidence type="ECO:0000313" key="7">
    <source>
        <dbReference type="Proteomes" id="UP001642540"/>
    </source>
</evidence>
<dbReference type="SUPFAM" id="SSF49854">
    <property type="entry name" value="Spermadhesin, CUB domain"/>
    <property type="match status" value="1"/>
</dbReference>
<evidence type="ECO:0000313" key="6">
    <source>
        <dbReference type="EMBL" id="CAL8137161.1"/>
    </source>
</evidence>
<keyword evidence="3" id="KW-0732">Signal</keyword>
<dbReference type="Pfam" id="PF00089">
    <property type="entry name" value="Trypsin"/>
    <property type="match status" value="2"/>
</dbReference>
<feature type="chain" id="PRO_5045752781" evidence="3">
    <location>
        <begin position="20"/>
        <end position="489"/>
    </location>
</feature>
<dbReference type="PANTHER" id="PTHR24252">
    <property type="entry name" value="ACROSIN-RELATED"/>
    <property type="match status" value="1"/>
</dbReference>
<evidence type="ECO:0000256" key="1">
    <source>
        <dbReference type="ARBA" id="ARBA00023157"/>
    </source>
</evidence>
<dbReference type="InterPro" id="IPR001314">
    <property type="entry name" value="Peptidase_S1A"/>
</dbReference>
<reference evidence="6 7" key="1">
    <citation type="submission" date="2024-08" db="EMBL/GenBank/DDBJ databases">
        <authorList>
            <person name="Cucini C."/>
            <person name="Frati F."/>
        </authorList>
    </citation>
    <scope>NUCLEOTIDE SEQUENCE [LARGE SCALE GENOMIC DNA]</scope>
</reference>
<protein>
    <submittedName>
        <fullName evidence="6">Uncharacterized protein</fullName>
    </submittedName>
</protein>
<dbReference type="Proteomes" id="UP001642540">
    <property type="component" value="Unassembled WGS sequence"/>
</dbReference>
<dbReference type="PROSITE" id="PS01180">
    <property type="entry name" value="CUB"/>
    <property type="match status" value="1"/>
</dbReference>
<evidence type="ECO:0000259" key="4">
    <source>
        <dbReference type="PROSITE" id="PS01180"/>
    </source>
</evidence>
<dbReference type="InterPro" id="IPR001254">
    <property type="entry name" value="Trypsin_dom"/>
</dbReference>
<dbReference type="Pfam" id="PF00431">
    <property type="entry name" value="CUB"/>
    <property type="match status" value="1"/>
</dbReference>
<dbReference type="PROSITE" id="PS00135">
    <property type="entry name" value="TRYPSIN_SER"/>
    <property type="match status" value="1"/>
</dbReference>
<dbReference type="InterPro" id="IPR009003">
    <property type="entry name" value="Peptidase_S1_PA"/>
</dbReference>
<dbReference type="CDD" id="cd00190">
    <property type="entry name" value="Tryp_SPc"/>
    <property type="match status" value="1"/>
</dbReference>
<keyword evidence="7" id="KW-1185">Reference proteome</keyword>
<dbReference type="PROSITE" id="PS50240">
    <property type="entry name" value="TRYPSIN_DOM"/>
    <property type="match status" value="1"/>
</dbReference>
<dbReference type="InterPro" id="IPR033116">
    <property type="entry name" value="TRYPSIN_SER"/>
</dbReference>
<dbReference type="InterPro" id="IPR043504">
    <property type="entry name" value="Peptidase_S1_PA_chymotrypsin"/>
</dbReference>
<comment type="caution">
    <text evidence="6">The sequence shown here is derived from an EMBL/GenBank/DDBJ whole genome shotgun (WGS) entry which is preliminary data.</text>
</comment>
<comment type="caution">
    <text evidence="2">Lacks conserved residue(s) required for the propagation of feature annotation.</text>
</comment>
<dbReference type="EMBL" id="CAXLJM020000114">
    <property type="protein sequence ID" value="CAL8137161.1"/>
    <property type="molecule type" value="Genomic_DNA"/>
</dbReference>
<dbReference type="Gene3D" id="2.60.120.290">
    <property type="entry name" value="Spermadhesin, CUB domain"/>
    <property type="match status" value="1"/>
</dbReference>
<dbReference type="SUPFAM" id="SSF50494">
    <property type="entry name" value="Trypsin-like serine proteases"/>
    <property type="match status" value="1"/>
</dbReference>
<evidence type="ECO:0000256" key="3">
    <source>
        <dbReference type="SAM" id="SignalP"/>
    </source>
</evidence>
<dbReference type="InterPro" id="IPR000859">
    <property type="entry name" value="CUB_dom"/>
</dbReference>